<dbReference type="Pfam" id="PF17186">
    <property type="entry name" value="Lipocalin_9"/>
    <property type="match status" value="1"/>
</dbReference>
<sequence>MIPVLALFVIAAAAVFALQFLDADAASARKLAASKVAPPAAPAERTAKLPPLNLPADDAPHGSAMEWWYYSGILDGQSNQRWAFHVAVFVVNGLIKHTVMHAALTDLATGRRYTAQSRTGGLPARPDGGGFDFRATGWSLSGVGPAHRLRFDDIGGNSLSLELLDTRPVVAHRAAGSNTPGLLDFGDSGISYYYSRPRMAASGSVRSAGREHAVRGVVWFDHQWGEFDVGRLGWSWFAIHLVDGSDLMVYQLFDRQGRPVTTTGTTVRPDGTARPLASDELTLQPTRRWTSPKTGVQYVLGWRLNVPWGEFEIDAMHDDSEFDAGTSSANLYWEGPIGVRGAQHGEGFLELSGYEHLKQARTP</sequence>
<accession>A0ABT7NGV4</accession>
<comment type="caution">
    <text evidence="3">The sequence shown here is derived from an EMBL/GenBank/DDBJ whole genome shotgun (WGS) entry which is preliminary data.</text>
</comment>
<keyword evidence="1" id="KW-0732">Signal</keyword>
<evidence type="ECO:0000259" key="2">
    <source>
        <dbReference type="Pfam" id="PF07143"/>
    </source>
</evidence>
<name>A0ABT7NGV4_9BURK</name>
<dbReference type="RefSeq" id="WP_286662272.1">
    <property type="nucleotide sequence ID" value="NZ_JASZYV010000006.1"/>
</dbReference>
<dbReference type="PANTHER" id="PTHR38591">
    <property type="entry name" value="HYDROLASE"/>
    <property type="match status" value="1"/>
</dbReference>
<dbReference type="Proteomes" id="UP001174908">
    <property type="component" value="Unassembled WGS sequence"/>
</dbReference>
<keyword evidence="4" id="KW-1185">Reference proteome</keyword>
<feature type="chain" id="PRO_5047531711" evidence="1">
    <location>
        <begin position="26"/>
        <end position="363"/>
    </location>
</feature>
<dbReference type="InterPro" id="IPR023374">
    <property type="entry name" value="AttH-like_dom_sf"/>
</dbReference>
<evidence type="ECO:0000313" key="4">
    <source>
        <dbReference type="Proteomes" id="UP001174908"/>
    </source>
</evidence>
<dbReference type="InterPro" id="IPR010791">
    <property type="entry name" value="AttH_dom"/>
</dbReference>
<dbReference type="SUPFAM" id="SSF159245">
    <property type="entry name" value="AttH-like"/>
    <property type="match status" value="1"/>
</dbReference>
<organism evidence="3 4">
    <name type="scientific">Variovorax dokdonensis</name>
    <dbReference type="NCBI Taxonomy" id="344883"/>
    <lineage>
        <taxon>Bacteria</taxon>
        <taxon>Pseudomonadati</taxon>
        <taxon>Pseudomonadota</taxon>
        <taxon>Betaproteobacteria</taxon>
        <taxon>Burkholderiales</taxon>
        <taxon>Comamonadaceae</taxon>
        <taxon>Variovorax</taxon>
    </lineage>
</organism>
<gene>
    <name evidence="3" type="ORF">QTH91_21875</name>
</gene>
<evidence type="ECO:0000256" key="1">
    <source>
        <dbReference type="SAM" id="SignalP"/>
    </source>
</evidence>
<dbReference type="PANTHER" id="PTHR38591:SF1">
    <property type="entry name" value="BLL1000 PROTEIN"/>
    <property type="match status" value="1"/>
</dbReference>
<evidence type="ECO:0000313" key="3">
    <source>
        <dbReference type="EMBL" id="MDM0047156.1"/>
    </source>
</evidence>
<proteinExistence type="predicted"/>
<reference evidence="3" key="1">
    <citation type="submission" date="2023-06" db="EMBL/GenBank/DDBJ databases">
        <authorList>
            <person name="Jiang Y."/>
            <person name="Liu Q."/>
        </authorList>
    </citation>
    <scope>NUCLEOTIDE SEQUENCE</scope>
    <source>
        <strain evidence="3">CGMCC 1.12089</strain>
    </source>
</reference>
<dbReference type="Pfam" id="PF07143">
    <property type="entry name" value="CrtC"/>
    <property type="match status" value="1"/>
</dbReference>
<feature type="domain" description="AttH" evidence="2">
    <location>
        <begin position="65"/>
        <end position="226"/>
    </location>
</feature>
<feature type="signal peptide" evidence="1">
    <location>
        <begin position="1"/>
        <end position="25"/>
    </location>
</feature>
<dbReference type="EMBL" id="JASZYV010000006">
    <property type="protein sequence ID" value="MDM0047156.1"/>
    <property type="molecule type" value="Genomic_DNA"/>
</dbReference>
<protein>
    <submittedName>
        <fullName evidence="3">Lipocalin family protein</fullName>
    </submittedName>
</protein>
<dbReference type="Gene3D" id="2.40.370.10">
    <property type="entry name" value="AttH-like domain"/>
    <property type="match status" value="2"/>
</dbReference>